<proteinExistence type="inferred from homology"/>
<keyword evidence="5" id="KW-0378">Hydrolase</keyword>
<dbReference type="EMBL" id="ARZA01000125">
    <property type="protein sequence ID" value="EOD00740.1"/>
    <property type="molecule type" value="Genomic_DNA"/>
</dbReference>
<evidence type="ECO:0000259" key="3">
    <source>
        <dbReference type="Pfam" id="PF00675"/>
    </source>
</evidence>
<gene>
    <name evidence="5" type="ORF">L21TH_1192</name>
</gene>
<dbReference type="InterPro" id="IPR050361">
    <property type="entry name" value="MPP/UQCRC_Complex"/>
</dbReference>
<comment type="similarity">
    <text evidence="1 2">Belongs to the peptidase M16 family.</text>
</comment>
<dbReference type="Gene3D" id="3.30.830.10">
    <property type="entry name" value="Metalloenzyme, LuxS/M16 peptidase-like"/>
    <property type="match status" value="2"/>
</dbReference>
<dbReference type="OrthoDB" id="9811314at2"/>
<feature type="domain" description="Peptidase M16 N-terminal" evidence="3">
    <location>
        <begin position="21"/>
        <end position="163"/>
    </location>
</feature>
<evidence type="ECO:0000256" key="2">
    <source>
        <dbReference type="RuleBase" id="RU004447"/>
    </source>
</evidence>
<evidence type="ECO:0000313" key="6">
    <source>
        <dbReference type="Proteomes" id="UP000013378"/>
    </source>
</evidence>
<name>R1CEL3_9FIRM</name>
<protein>
    <submittedName>
        <fullName evidence="5">Putative zinc protease</fullName>
    </submittedName>
</protein>
<dbReference type="GO" id="GO:0004222">
    <property type="term" value="F:metalloendopeptidase activity"/>
    <property type="evidence" value="ECO:0007669"/>
    <property type="project" value="InterPro"/>
</dbReference>
<keyword evidence="5" id="KW-0645">Protease</keyword>
<sequence>MRERLFDAKEYILDNGIQLVTIKKETKLASIHIGLKVGSLYEDMDEKGISHFIEHMLFKGTEKRDNAQVNQDLEERAGSYNAYTDYTSTVYSITSLSDELESSIEVLYDIIINSTFPEEEVEKEKGVILAEIRSSVDDIEQYSINKAHEYAFKKSPLRHDILGEVSTVKSFTRGQLVEFYHSYYVPNRCVISVVSPYAHEDVKTLIEKYFIEWTKKEIIEKDVVVEKNIGIEKVTYKKHIEQNTLVYLYTFHGLTRLEELTLDILNHRLGESSNSILFRELREKKGLAYDVYSQMDTTESIKTLYIYTAVGKEHVYNAKEIIQECIDKIKNREIRIDEKDVELMRKIIKTAIASILENSQGLGNYVLHQKLMGKRIDAFIDDLELLDKIQTEDVYKIAKKVLDNPTIHILLNKN</sequence>
<dbReference type="PANTHER" id="PTHR11851:SF49">
    <property type="entry name" value="MITOCHONDRIAL-PROCESSING PEPTIDASE SUBUNIT ALPHA"/>
    <property type="match status" value="1"/>
</dbReference>
<accession>R1CEL3</accession>
<dbReference type="InterPro" id="IPR011249">
    <property type="entry name" value="Metalloenz_LuxS/M16"/>
</dbReference>
<dbReference type="PATRIC" id="fig|1304284.3.peg.1165"/>
<dbReference type="AlphaFoldDB" id="R1CEL3"/>
<dbReference type="STRING" id="1304284.L21TH_1192"/>
<organism evidence="5 6">
    <name type="scientific">Caldisalinibacter kiritimatiensis</name>
    <dbReference type="NCBI Taxonomy" id="1304284"/>
    <lineage>
        <taxon>Bacteria</taxon>
        <taxon>Bacillati</taxon>
        <taxon>Bacillota</taxon>
        <taxon>Tissierellia</taxon>
        <taxon>Tissierellales</taxon>
        <taxon>Thermohalobacteraceae</taxon>
        <taxon>Caldisalinibacter</taxon>
    </lineage>
</organism>
<dbReference type="Proteomes" id="UP000013378">
    <property type="component" value="Unassembled WGS sequence"/>
</dbReference>
<dbReference type="Pfam" id="PF05193">
    <property type="entry name" value="Peptidase_M16_C"/>
    <property type="match status" value="1"/>
</dbReference>
<dbReference type="RefSeq" id="WP_006311797.1">
    <property type="nucleotide sequence ID" value="NZ_ARZA01000125.1"/>
</dbReference>
<dbReference type="eggNOG" id="COG0612">
    <property type="taxonomic scope" value="Bacteria"/>
</dbReference>
<dbReference type="GO" id="GO:0006508">
    <property type="term" value="P:proteolysis"/>
    <property type="evidence" value="ECO:0007669"/>
    <property type="project" value="UniProtKB-KW"/>
</dbReference>
<comment type="caution">
    <text evidence="5">The sequence shown here is derived from an EMBL/GenBank/DDBJ whole genome shotgun (WGS) entry which is preliminary data.</text>
</comment>
<dbReference type="Pfam" id="PF00675">
    <property type="entry name" value="Peptidase_M16"/>
    <property type="match status" value="1"/>
</dbReference>
<dbReference type="InterPro" id="IPR001431">
    <property type="entry name" value="Pept_M16_Zn_BS"/>
</dbReference>
<dbReference type="PROSITE" id="PS00143">
    <property type="entry name" value="INSULINASE"/>
    <property type="match status" value="1"/>
</dbReference>
<feature type="domain" description="Peptidase M16 C-terminal" evidence="4">
    <location>
        <begin position="170"/>
        <end position="346"/>
    </location>
</feature>
<keyword evidence="6" id="KW-1185">Reference proteome</keyword>
<reference evidence="5 6" key="1">
    <citation type="journal article" date="2015" name="Geomicrobiol. J.">
        <title>Caldisalinibacter kiritimatiensis gen. nov., sp. nov., a moderately thermohalophilic thiosulfate-reducing bacterium from a hypersaline microbial mat.</title>
        <authorList>
            <person name="Ben Hania W."/>
            <person name="Joseph M."/>
            <person name="Fiebig A."/>
            <person name="Bunk B."/>
            <person name="Klenk H.-P."/>
            <person name="Fardeau M.-L."/>
            <person name="Spring S."/>
        </authorList>
    </citation>
    <scope>NUCLEOTIDE SEQUENCE [LARGE SCALE GENOMIC DNA]</scope>
    <source>
        <strain evidence="5 6">L21-TH-D2</strain>
    </source>
</reference>
<evidence type="ECO:0000259" key="4">
    <source>
        <dbReference type="Pfam" id="PF05193"/>
    </source>
</evidence>
<evidence type="ECO:0000256" key="1">
    <source>
        <dbReference type="ARBA" id="ARBA00007261"/>
    </source>
</evidence>
<dbReference type="InterPro" id="IPR007863">
    <property type="entry name" value="Peptidase_M16_C"/>
</dbReference>
<dbReference type="InterPro" id="IPR011765">
    <property type="entry name" value="Pept_M16_N"/>
</dbReference>
<dbReference type="GO" id="GO:0046872">
    <property type="term" value="F:metal ion binding"/>
    <property type="evidence" value="ECO:0007669"/>
    <property type="project" value="InterPro"/>
</dbReference>
<dbReference type="SUPFAM" id="SSF63411">
    <property type="entry name" value="LuxS/MPP-like metallohydrolase"/>
    <property type="match status" value="2"/>
</dbReference>
<dbReference type="PANTHER" id="PTHR11851">
    <property type="entry name" value="METALLOPROTEASE"/>
    <property type="match status" value="1"/>
</dbReference>
<evidence type="ECO:0000313" key="5">
    <source>
        <dbReference type="EMBL" id="EOD00740.1"/>
    </source>
</evidence>